<evidence type="ECO:0000313" key="2">
    <source>
        <dbReference type="Proteomes" id="UP000297407"/>
    </source>
</evidence>
<dbReference type="OrthoDB" id="663842at2"/>
<organism evidence="1 2">
    <name type="scientific">Flavobacterium humi</name>
    <dbReference type="NCBI Taxonomy" id="2562683"/>
    <lineage>
        <taxon>Bacteria</taxon>
        <taxon>Pseudomonadati</taxon>
        <taxon>Bacteroidota</taxon>
        <taxon>Flavobacteriia</taxon>
        <taxon>Flavobacteriales</taxon>
        <taxon>Flavobacteriaceae</taxon>
        <taxon>Flavobacterium</taxon>
    </lineage>
</organism>
<protein>
    <submittedName>
        <fullName evidence="1">Uncharacterized protein</fullName>
    </submittedName>
</protein>
<comment type="caution">
    <text evidence="1">The sequence shown here is derived from an EMBL/GenBank/DDBJ whole genome shotgun (WGS) entry which is preliminary data.</text>
</comment>
<name>A0A4Z0LB50_9FLAO</name>
<proteinExistence type="predicted"/>
<dbReference type="EMBL" id="SRLH01000002">
    <property type="protein sequence ID" value="TGD59163.1"/>
    <property type="molecule type" value="Genomic_DNA"/>
</dbReference>
<evidence type="ECO:0000313" key="1">
    <source>
        <dbReference type="EMBL" id="TGD59163.1"/>
    </source>
</evidence>
<reference evidence="1 2" key="1">
    <citation type="submission" date="2019-04" db="EMBL/GenBank/DDBJ databases">
        <title>Flavobacterium sp. strain DS2-A Genome sequencing and assembly.</title>
        <authorList>
            <person name="Kim I."/>
        </authorList>
    </citation>
    <scope>NUCLEOTIDE SEQUENCE [LARGE SCALE GENOMIC DNA]</scope>
    <source>
        <strain evidence="1 2">DS2-A</strain>
    </source>
</reference>
<gene>
    <name evidence="1" type="ORF">E4635_04750</name>
</gene>
<sequence>MKLLCNILFSFFFLLVQELPQVREDYYAASKTKQSAEAFYNSLSKYNKDNKTLLAYKGAATALKSKYTPDKKLKKELFIDGVKMVENAVKSEPNNAEIRLVRLSIQENTPKFLKYKSNIEEDKKIIVATFEKQPKDLKEYIRIYTKISKVFTEKEKQIILK</sequence>
<dbReference type="RefSeq" id="WP_135525473.1">
    <property type="nucleotide sequence ID" value="NZ_SRLH01000002.1"/>
</dbReference>
<accession>A0A4Z0LB50</accession>
<keyword evidence="2" id="KW-1185">Reference proteome</keyword>
<dbReference type="AlphaFoldDB" id="A0A4Z0LB50"/>
<dbReference type="Proteomes" id="UP000297407">
    <property type="component" value="Unassembled WGS sequence"/>
</dbReference>